<dbReference type="InterPro" id="IPR029017">
    <property type="entry name" value="Enolase-like_N"/>
</dbReference>
<evidence type="ECO:0000256" key="6">
    <source>
        <dbReference type="ARBA" id="ARBA00022842"/>
    </source>
</evidence>
<dbReference type="InterPro" id="IPR020809">
    <property type="entry name" value="Enolase_CS"/>
</dbReference>
<organism evidence="15">
    <name type="scientific">candidate division WOR-3 bacterium</name>
    <dbReference type="NCBI Taxonomy" id="2052148"/>
    <lineage>
        <taxon>Bacteria</taxon>
        <taxon>Bacteria division WOR-3</taxon>
    </lineage>
</organism>
<feature type="binding site" evidence="11">
    <location>
        <position position="288"/>
    </location>
    <ligand>
        <name>substrate</name>
    </ligand>
</feature>
<dbReference type="Gene3D" id="3.30.390.10">
    <property type="entry name" value="Enolase-like, N-terminal domain"/>
    <property type="match status" value="1"/>
</dbReference>
<feature type="binding site" evidence="9 12">
    <location>
        <position position="288"/>
    </location>
    <ligand>
        <name>Mg(2+)</name>
        <dbReference type="ChEBI" id="CHEBI:18420"/>
    </ligand>
</feature>
<evidence type="ECO:0000259" key="13">
    <source>
        <dbReference type="SMART" id="SM01192"/>
    </source>
</evidence>
<evidence type="ECO:0000256" key="4">
    <source>
        <dbReference type="ARBA" id="ARBA00017068"/>
    </source>
</evidence>
<accession>A0A7C4CBB0</accession>
<dbReference type="Gene3D" id="3.20.20.120">
    <property type="entry name" value="Enolase-like C-terminal domain"/>
    <property type="match status" value="1"/>
</dbReference>
<dbReference type="SFLD" id="SFLDF00002">
    <property type="entry name" value="enolase"/>
    <property type="match status" value="1"/>
</dbReference>
<feature type="binding site" evidence="9 12">
    <location>
        <position position="315"/>
    </location>
    <ligand>
        <name>Mg(2+)</name>
        <dbReference type="ChEBI" id="CHEBI:18420"/>
    </ligand>
</feature>
<feature type="binding site" evidence="9">
    <location>
        <position position="370"/>
    </location>
    <ligand>
        <name>(2R)-2-phosphoglycerate</name>
        <dbReference type="ChEBI" id="CHEBI:58289"/>
    </ligand>
</feature>
<evidence type="ECO:0000256" key="3">
    <source>
        <dbReference type="ARBA" id="ARBA00012058"/>
    </source>
</evidence>
<feature type="domain" description="Enolase N-terminal" evidence="14">
    <location>
        <begin position="6"/>
        <end position="136"/>
    </location>
</feature>
<evidence type="ECO:0000256" key="7">
    <source>
        <dbReference type="ARBA" id="ARBA00023152"/>
    </source>
</evidence>
<evidence type="ECO:0000256" key="9">
    <source>
        <dbReference type="HAMAP-Rule" id="MF_00318"/>
    </source>
</evidence>
<dbReference type="InterPro" id="IPR020811">
    <property type="entry name" value="Enolase_N"/>
</dbReference>
<dbReference type="GO" id="GO:0000287">
    <property type="term" value="F:magnesium ion binding"/>
    <property type="evidence" value="ECO:0007669"/>
    <property type="project" value="UniProtKB-UniRule"/>
</dbReference>
<comment type="catalytic activity">
    <reaction evidence="9">
        <text>(2R)-2-phosphoglycerate = phosphoenolpyruvate + H2O</text>
        <dbReference type="Rhea" id="RHEA:10164"/>
        <dbReference type="ChEBI" id="CHEBI:15377"/>
        <dbReference type="ChEBI" id="CHEBI:58289"/>
        <dbReference type="ChEBI" id="CHEBI:58702"/>
        <dbReference type="EC" id="4.2.1.11"/>
    </reaction>
</comment>
<feature type="binding site" evidence="11">
    <location>
        <position position="391"/>
    </location>
    <ligand>
        <name>substrate</name>
    </ligand>
</feature>
<dbReference type="InterPro" id="IPR036849">
    <property type="entry name" value="Enolase-like_C_sf"/>
</dbReference>
<dbReference type="PIRSF" id="PIRSF001400">
    <property type="entry name" value="Enolase"/>
    <property type="match status" value="1"/>
</dbReference>
<dbReference type="FunFam" id="3.30.390.10:FF:000001">
    <property type="entry name" value="Enolase"/>
    <property type="match status" value="1"/>
</dbReference>
<sequence length="426" mass="46323">MPRDIIANLIGREILDSRGNPTLEVDCILQDGTMGRASVPSGASTGQFEALELRDGDPTRFLGRGVLKAVANVNGEIRARLIGMTATNQYRIDQALIELDGTPNKSRLGANALLGASLAVCRAASVASGVCIYRLLGGAGTKSIPTPFLNVINGGAHASNNLDIQEFMIVPGGFHTFIAALRAAAETYQHLRLLLLEKRRPVSVGDEGGFAPDCADNEEPLKLIIEAIERAGYRPGEHIAIALDTAASGFYKDGNYILHNGGERRCTADELIDLYEDWTRRYPIISIEDGLAENDWEGWKKLTERLGNRIQLIGDDIFVTNTGLLRKGIAAGIANAVLIKPNQIGTISETLDCVRLALDNRYQTLISHRSGETADHFIADLAVAVDSGQMKAGAPCRSERIVKYNRLIRIEDEDVLGYAGFRMLRR</sequence>
<feature type="binding site" evidence="9">
    <location>
        <position position="369"/>
    </location>
    <ligand>
        <name>(2R)-2-phosphoglycerate</name>
        <dbReference type="ChEBI" id="CHEBI:58289"/>
    </ligand>
</feature>
<dbReference type="SFLD" id="SFLDG00178">
    <property type="entry name" value="enolase"/>
    <property type="match status" value="1"/>
</dbReference>
<dbReference type="SMART" id="SM01192">
    <property type="entry name" value="Enolase_C"/>
    <property type="match status" value="1"/>
</dbReference>
<evidence type="ECO:0000256" key="8">
    <source>
        <dbReference type="ARBA" id="ARBA00023239"/>
    </source>
</evidence>
<dbReference type="UniPathway" id="UPA00109">
    <property type="reaction ID" value="UER00187"/>
</dbReference>
<dbReference type="Pfam" id="PF00113">
    <property type="entry name" value="Enolase_C"/>
    <property type="match status" value="1"/>
</dbReference>
<feature type="binding site" evidence="11">
    <location>
        <position position="166"/>
    </location>
    <ligand>
        <name>substrate</name>
    </ligand>
</feature>
<feature type="binding site" evidence="9 12">
    <location>
        <position position="244"/>
    </location>
    <ligand>
        <name>Mg(2+)</name>
        <dbReference type="ChEBI" id="CHEBI:18420"/>
    </ligand>
</feature>
<feature type="binding site" evidence="11">
    <location>
        <begin position="367"/>
        <end position="370"/>
    </location>
    <ligand>
        <name>substrate</name>
    </ligand>
</feature>
<dbReference type="SMART" id="SM01193">
    <property type="entry name" value="Enolase_N"/>
    <property type="match status" value="1"/>
</dbReference>
<comment type="caution">
    <text evidence="15">The sequence shown here is derived from an EMBL/GenBank/DDBJ whole genome shotgun (WGS) entry which is preliminary data.</text>
</comment>
<keyword evidence="7 9" id="KW-0324">Glycolysis</keyword>
<evidence type="ECO:0000256" key="2">
    <source>
        <dbReference type="ARBA" id="ARBA00009604"/>
    </source>
</evidence>
<dbReference type="SUPFAM" id="SSF54826">
    <property type="entry name" value="Enolase N-terminal domain-like"/>
    <property type="match status" value="1"/>
</dbReference>
<dbReference type="EC" id="4.2.1.11" evidence="3 9"/>
<feature type="active site" description="Proton acceptor" evidence="9 10">
    <location>
        <position position="340"/>
    </location>
</feature>
<comment type="function">
    <text evidence="9">Catalyzes the reversible conversion of 2-phosphoglycerate (2-PG) into phosphoenolpyruvate (PEP). It is essential for the degradation of carbohydrates via glycolysis.</text>
</comment>
<dbReference type="GO" id="GO:0006096">
    <property type="term" value="P:glycolytic process"/>
    <property type="evidence" value="ECO:0007669"/>
    <property type="project" value="UniProtKB-UniRule"/>
</dbReference>
<dbReference type="InterPro" id="IPR000941">
    <property type="entry name" value="Enolase"/>
</dbReference>
<keyword evidence="9" id="KW-0963">Cytoplasm</keyword>
<evidence type="ECO:0000256" key="1">
    <source>
        <dbReference type="ARBA" id="ARBA00005031"/>
    </source>
</evidence>
<keyword evidence="9 12" id="KW-0479">Metal-binding</keyword>
<name>A0A7C4CBB0_UNCW3</name>
<gene>
    <name evidence="9" type="primary">eno</name>
    <name evidence="15" type="ORF">ENS41_04285</name>
</gene>
<dbReference type="PRINTS" id="PR00148">
    <property type="entry name" value="ENOLASE"/>
</dbReference>
<comment type="similarity">
    <text evidence="2 9">Belongs to the enolase family.</text>
</comment>
<keyword evidence="6 9" id="KW-0460">Magnesium</keyword>
<keyword evidence="8 9" id="KW-0456">Lyase</keyword>
<dbReference type="PANTHER" id="PTHR11902">
    <property type="entry name" value="ENOLASE"/>
    <property type="match status" value="1"/>
</dbReference>
<evidence type="ECO:0000259" key="14">
    <source>
        <dbReference type="SMART" id="SM01193"/>
    </source>
</evidence>
<comment type="cofactor">
    <cofactor evidence="9">
        <name>Mg(2+)</name>
        <dbReference type="ChEBI" id="CHEBI:18420"/>
    </cofactor>
    <text evidence="9">Binds a second Mg(2+) ion via substrate during catalysis.</text>
</comment>
<evidence type="ECO:0000256" key="5">
    <source>
        <dbReference type="ARBA" id="ARBA00022525"/>
    </source>
</evidence>
<dbReference type="SFLD" id="SFLDS00001">
    <property type="entry name" value="Enolase"/>
    <property type="match status" value="1"/>
</dbReference>
<proteinExistence type="inferred from homology"/>
<keyword evidence="15" id="KW-0670">Pyruvate</keyword>
<dbReference type="InterPro" id="IPR020810">
    <property type="entry name" value="Enolase_C"/>
</dbReference>
<evidence type="ECO:0000256" key="11">
    <source>
        <dbReference type="PIRSR" id="PIRSR001400-2"/>
    </source>
</evidence>
<feature type="binding site" evidence="11">
    <location>
        <position position="157"/>
    </location>
    <ligand>
        <name>substrate</name>
    </ligand>
</feature>
<dbReference type="SUPFAM" id="SSF51604">
    <property type="entry name" value="Enolase C-terminal domain-like"/>
    <property type="match status" value="1"/>
</dbReference>
<dbReference type="AlphaFoldDB" id="A0A7C4CBB0"/>
<evidence type="ECO:0000313" key="15">
    <source>
        <dbReference type="EMBL" id="HGK28153.1"/>
    </source>
</evidence>
<comment type="subcellular location">
    <subcellularLocation>
        <location evidence="9">Cytoplasm</location>
    </subcellularLocation>
    <subcellularLocation>
        <location evidence="9">Secreted</location>
    </subcellularLocation>
    <subcellularLocation>
        <location evidence="9">Cell surface</location>
    </subcellularLocation>
    <text evidence="9">Fractions of enolase are present in both the cytoplasm and on the cell surface.</text>
</comment>
<evidence type="ECO:0000256" key="10">
    <source>
        <dbReference type="PIRSR" id="PIRSR001400-1"/>
    </source>
</evidence>
<dbReference type="PROSITE" id="PS00164">
    <property type="entry name" value="ENOLASE"/>
    <property type="match status" value="1"/>
</dbReference>
<dbReference type="GO" id="GO:0005576">
    <property type="term" value="C:extracellular region"/>
    <property type="evidence" value="ECO:0007669"/>
    <property type="project" value="UniProtKB-SubCell"/>
</dbReference>
<reference evidence="15" key="1">
    <citation type="journal article" date="2020" name="mSystems">
        <title>Genome- and Community-Level Interaction Insights into Carbon Utilization and Element Cycling Functions of Hydrothermarchaeota in Hydrothermal Sediment.</title>
        <authorList>
            <person name="Zhou Z."/>
            <person name="Liu Y."/>
            <person name="Xu W."/>
            <person name="Pan J."/>
            <person name="Luo Z.H."/>
            <person name="Li M."/>
        </authorList>
    </citation>
    <scope>NUCLEOTIDE SEQUENCE [LARGE SCALE GENOMIC DNA]</scope>
    <source>
        <strain evidence="15">SpSt-488</strain>
    </source>
</reference>
<dbReference type="Pfam" id="PF03952">
    <property type="entry name" value="Enolase_N"/>
    <property type="match status" value="1"/>
</dbReference>
<dbReference type="GO" id="GO:0000015">
    <property type="term" value="C:phosphopyruvate hydratase complex"/>
    <property type="evidence" value="ECO:0007669"/>
    <property type="project" value="InterPro"/>
</dbReference>
<dbReference type="CDD" id="cd03313">
    <property type="entry name" value="enolase"/>
    <property type="match status" value="1"/>
</dbReference>
<dbReference type="EMBL" id="DSUT01000087">
    <property type="protein sequence ID" value="HGK28153.1"/>
    <property type="molecule type" value="Genomic_DNA"/>
</dbReference>
<feature type="active site" description="Proton donor" evidence="9 10">
    <location>
        <position position="207"/>
    </location>
</feature>
<feature type="domain" description="Enolase C-terminal TIM barrel" evidence="13">
    <location>
        <begin position="141"/>
        <end position="426"/>
    </location>
</feature>
<dbReference type="HAMAP" id="MF_00318">
    <property type="entry name" value="Enolase"/>
    <property type="match status" value="1"/>
</dbReference>
<evidence type="ECO:0000256" key="12">
    <source>
        <dbReference type="PIRSR" id="PIRSR001400-3"/>
    </source>
</evidence>
<comment type="pathway">
    <text evidence="1 9">Carbohydrate degradation; glycolysis; pyruvate from D-glyceraldehyde 3-phosphate: step 4/5.</text>
</comment>
<feature type="binding site" evidence="9">
    <location>
        <position position="391"/>
    </location>
    <ligand>
        <name>(2R)-2-phosphoglycerate</name>
        <dbReference type="ChEBI" id="CHEBI:58289"/>
    </ligand>
</feature>
<dbReference type="GO" id="GO:0004634">
    <property type="term" value="F:phosphopyruvate hydratase activity"/>
    <property type="evidence" value="ECO:0007669"/>
    <property type="project" value="UniProtKB-UniRule"/>
</dbReference>
<comment type="cofactor">
    <cofactor evidence="12">
        <name>Mg(2+)</name>
        <dbReference type="ChEBI" id="CHEBI:18420"/>
    </cofactor>
    <text evidence="12">Mg(2+) is required for catalysis and for stabilizing the dimer.</text>
</comment>
<dbReference type="NCBIfam" id="TIGR01060">
    <property type="entry name" value="eno"/>
    <property type="match status" value="1"/>
</dbReference>
<feature type="binding site" evidence="9">
    <location>
        <position position="165"/>
    </location>
    <ligand>
        <name>(2R)-2-phosphoglycerate</name>
        <dbReference type="ChEBI" id="CHEBI:58289"/>
    </ligand>
</feature>
<dbReference type="PANTHER" id="PTHR11902:SF1">
    <property type="entry name" value="ENOLASE"/>
    <property type="match status" value="1"/>
</dbReference>
<protein>
    <recommendedName>
        <fullName evidence="4 9">Enolase</fullName>
        <ecNumber evidence="3 9">4.2.1.11</ecNumber>
    </recommendedName>
    <alternativeName>
        <fullName evidence="9">2-phospho-D-glycerate hydro-lyase</fullName>
    </alternativeName>
    <alternativeName>
        <fullName evidence="9">2-phosphoglycerate dehydratase</fullName>
    </alternativeName>
</protein>
<dbReference type="GO" id="GO:0009986">
    <property type="term" value="C:cell surface"/>
    <property type="evidence" value="ECO:0007669"/>
    <property type="project" value="UniProtKB-SubCell"/>
</dbReference>
<feature type="binding site" evidence="9">
    <location>
        <position position="340"/>
    </location>
    <ligand>
        <name>(2R)-2-phosphoglycerate</name>
        <dbReference type="ChEBI" id="CHEBI:58289"/>
    </ligand>
</feature>
<keyword evidence="5 9" id="KW-0964">Secreted</keyword>
<feature type="binding site" evidence="11">
    <location>
        <position position="315"/>
    </location>
    <ligand>
        <name>substrate</name>
    </ligand>
</feature>